<dbReference type="OrthoDB" id="5400577at2759"/>
<keyword evidence="3" id="KW-1185">Reference proteome</keyword>
<feature type="compositionally biased region" description="Basic and acidic residues" evidence="1">
    <location>
        <begin position="30"/>
        <end position="41"/>
    </location>
</feature>
<dbReference type="Proteomes" id="UP000006701">
    <property type="component" value="Unassembled WGS sequence"/>
</dbReference>
<dbReference type="STRING" id="344612.A1CKM8"/>
<evidence type="ECO:0000313" key="2">
    <source>
        <dbReference type="EMBL" id="EAW09702.1"/>
    </source>
</evidence>
<dbReference type="GeneID" id="4703565"/>
<dbReference type="AlphaFoldDB" id="A1CKM8"/>
<dbReference type="HOGENOM" id="CLU_648862_0_0_1"/>
<accession>A1CKM8</accession>
<sequence length="423" mass="49435">MAKRSPEWKAKQEEKRRQDRRERRQQRGYNPEDHRQEDSQRTRKRASRKQREVSKGYVRKYEEFLQEEKGLPNDYKVGEGHPVPTLEELKEFIRWWISSTKGKIAPNGRPTRDSILNGAHNFVPGFFLATGNEIPSNDASELYSFIGNDLVDDGYISAIKKPRYNFQLKSFERAIVAFWGTDDAFFMPGRYRVQFHFITLQFLCSAARVSALTPASEDKFERGLRYKMSPQMILEELDGDLTNGALYILALALADGALWGFTYPEEVFEQRIPEGENELVLSWKDEARDRCIVRSVTAKGVSEDPLVKEKYQSDLRKILTWISFFITATVHAMRRKLGKAVAGYKQYHENGLPHQLPMEEEQKINKHPDLVTKDREIKNARSPDDIKKLQQDRSVIRRKLYSKALQDYHTLWVQGRRDWKILT</sequence>
<reference evidence="2 3" key="1">
    <citation type="journal article" date="2008" name="PLoS Genet.">
        <title>Genomic islands in the pathogenic filamentous fungus Aspergillus fumigatus.</title>
        <authorList>
            <person name="Fedorova N.D."/>
            <person name="Khaldi N."/>
            <person name="Joardar V.S."/>
            <person name="Maiti R."/>
            <person name="Amedeo P."/>
            <person name="Anderson M.J."/>
            <person name="Crabtree J."/>
            <person name="Silva J.C."/>
            <person name="Badger J.H."/>
            <person name="Albarraq A."/>
            <person name="Angiuoli S."/>
            <person name="Bussey H."/>
            <person name="Bowyer P."/>
            <person name="Cotty P.J."/>
            <person name="Dyer P.S."/>
            <person name="Egan A."/>
            <person name="Galens K."/>
            <person name="Fraser-Liggett C.M."/>
            <person name="Haas B.J."/>
            <person name="Inman J.M."/>
            <person name="Kent R."/>
            <person name="Lemieux S."/>
            <person name="Malavazi I."/>
            <person name="Orvis J."/>
            <person name="Roemer T."/>
            <person name="Ronning C.M."/>
            <person name="Sundaram J.P."/>
            <person name="Sutton G."/>
            <person name="Turner G."/>
            <person name="Venter J.C."/>
            <person name="White O.R."/>
            <person name="Whitty B.R."/>
            <person name="Youngman P."/>
            <person name="Wolfe K.H."/>
            <person name="Goldman G.H."/>
            <person name="Wortman J.R."/>
            <person name="Jiang B."/>
            <person name="Denning D.W."/>
            <person name="Nierman W.C."/>
        </authorList>
    </citation>
    <scope>NUCLEOTIDE SEQUENCE [LARGE SCALE GENOMIC DNA]</scope>
    <source>
        <strain evidence="3">ATCC 1007 / CBS 513.65 / DSM 816 / NCTC 3887 / NRRL 1</strain>
    </source>
</reference>
<evidence type="ECO:0000256" key="1">
    <source>
        <dbReference type="SAM" id="MobiDB-lite"/>
    </source>
</evidence>
<dbReference type="KEGG" id="act:ACLA_039170"/>
<feature type="compositionally biased region" description="Basic and acidic residues" evidence="1">
    <location>
        <begin position="1"/>
        <end position="22"/>
    </location>
</feature>
<evidence type="ECO:0000313" key="3">
    <source>
        <dbReference type="Proteomes" id="UP000006701"/>
    </source>
</evidence>
<dbReference type="eggNOG" id="ENOG502SH56">
    <property type="taxonomic scope" value="Eukaryota"/>
</dbReference>
<dbReference type="EMBL" id="DS027056">
    <property type="protein sequence ID" value="EAW09702.1"/>
    <property type="molecule type" value="Genomic_DNA"/>
</dbReference>
<proteinExistence type="predicted"/>
<gene>
    <name evidence="2" type="ORF">ACLA_039170</name>
</gene>
<dbReference type="PANTHER" id="PTHR37535">
    <property type="entry name" value="FLUG DOMAIN PROTEIN"/>
    <property type="match status" value="1"/>
</dbReference>
<protein>
    <submittedName>
        <fullName evidence="2">Uncharacterized protein</fullName>
    </submittedName>
</protein>
<dbReference type="VEuPathDB" id="FungiDB:ACLA_039170"/>
<organism evidence="2 3">
    <name type="scientific">Aspergillus clavatus (strain ATCC 1007 / CBS 513.65 / DSM 816 / NCTC 3887 / NRRL 1 / QM 1276 / 107)</name>
    <dbReference type="NCBI Taxonomy" id="344612"/>
    <lineage>
        <taxon>Eukaryota</taxon>
        <taxon>Fungi</taxon>
        <taxon>Dikarya</taxon>
        <taxon>Ascomycota</taxon>
        <taxon>Pezizomycotina</taxon>
        <taxon>Eurotiomycetes</taxon>
        <taxon>Eurotiomycetidae</taxon>
        <taxon>Eurotiales</taxon>
        <taxon>Aspergillaceae</taxon>
        <taxon>Aspergillus</taxon>
        <taxon>Aspergillus subgen. Fumigati</taxon>
    </lineage>
</organism>
<dbReference type="PANTHER" id="PTHR37535:SF3">
    <property type="entry name" value="FLUG DOMAIN-CONTAINING PROTEIN"/>
    <property type="match status" value="1"/>
</dbReference>
<dbReference type="RefSeq" id="XP_001271128.1">
    <property type="nucleotide sequence ID" value="XM_001271127.1"/>
</dbReference>
<name>A1CKM8_ASPCL</name>
<feature type="region of interest" description="Disordered" evidence="1">
    <location>
        <begin position="1"/>
        <end position="54"/>
    </location>
</feature>